<reference evidence="1 2" key="1">
    <citation type="submission" date="2017-01" db="EMBL/GenBank/DDBJ databases">
        <authorList>
            <person name="Mah S.A."/>
            <person name="Swanson W.J."/>
            <person name="Moy G.W."/>
            <person name="Vacquier V.D."/>
        </authorList>
    </citation>
    <scope>NUCLEOTIDE SEQUENCE [LARGE SCALE GENOMIC DNA]</scope>
    <source>
        <strain evidence="1 2">DSM 45758</strain>
    </source>
</reference>
<dbReference type="EMBL" id="FTNF01000019">
    <property type="protein sequence ID" value="SIR81105.1"/>
    <property type="molecule type" value="Genomic_DNA"/>
</dbReference>
<proteinExistence type="predicted"/>
<dbReference type="Proteomes" id="UP000186004">
    <property type="component" value="Unassembled WGS sequence"/>
</dbReference>
<organism evidence="1 2">
    <name type="scientific">Micromonospora avicenniae</name>
    <dbReference type="NCBI Taxonomy" id="1198245"/>
    <lineage>
        <taxon>Bacteria</taxon>
        <taxon>Bacillati</taxon>
        <taxon>Actinomycetota</taxon>
        <taxon>Actinomycetes</taxon>
        <taxon>Micromonosporales</taxon>
        <taxon>Micromonosporaceae</taxon>
        <taxon>Micromonospora</taxon>
    </lineage>
</organism>
<evidence type="ECO:0000313" key="1">
    <source>
        <dbReference type="EMBL" id="SIR81105.1"/>
    </source>
</evidence>
<protein>
    <submittedName>
        <fullName evidence="1">Uncharacterized protein</fullName>
    </submittedName>
</protein>
<name>A0A1N7DZJ2_9ACTN</name>
<gene>
    <name evidence="1" type="ORF">SAMN05444858_11975</name>
</gene>
<dbReference type="STRING" id="1198245.SAMN05444858_11975"/>
<accession>A0A1N7DZJ2</accession>
<sequence>MGEVSVRFIGGPAHDLVRALPVGPDGGPPTRWIMRHPRGDEPVGGVAEHLYEREQPDATGAWTMRYVRTDPLGVSE</sequence>
<dbReference type="AlphaFoldDB" id="A0A1N7DZJ2"/>
<evidence type="ECO:0000313" key="2">
    <source>
        <dbReference type="Proteomes" id="UP000186004"/>
    </source>
</evidence>
<dbReference type="OrthoDB" id="3400840at2"/>
<keyword evidence="2" id="KW-1185">Reference proteome</keyword>